<dbReference type="InterPro" id="IPR001789">
    <property type="entry name" value="Sig_transdc_resp-reg_receiver"/>
</dbReference>
<dbReference type="Proteomes" id="UP001168528">
    <property type="component" value="Unassembled WGS sequence"/>
</dbReference>
<keyword evidence="4" id="KW-1185">Reference proteome</keyword>
<dbReference type="RefSeq" id="WP_302035490.1">
    <property type="nucleotide sequence ID" value="NZ_JAUKPO010000001.1"/>
</dbReference>
<gene>
    <name evidence="3" type="ORF">Q0590_00410</name>
</gene>
<evidence type="ECO:0000256" key="1">
    <source>
        <dbReference type="PROSITE-ProRule" id="PRU00169"/>
    </source>
</evidence>
<dbReference type="SMART" id="SM00448">
    <property type="entry name" value="REC"/>
    <property type="match status" value="1"/>
</dbReference>
<reference evidence="3" key="1">
    <citation type="submission" date="2023-07" db="EMBL/GenBank/DDBJ databases">
        <title>The genome sequence of Rhodocytophaga aerolata KACC 12507.</title>
        <authorList>
            <person name="Zhang X."/>
        </authorList>
    </citation>
    <scope>NUCLEOTIDE SEQUENCE</scope>
    <source>
        <strain evidence="3">KACC 12507</strain>
    </source>
</reference>
<organism evidence="3 4">
    <name type="scientific">Rhodocytophaga aerolata</name>
    <dbReference type="NCBI Taxonomy" id="455078"/>
    <lineage>
        <taxon>Bacteria</taxon>
        <taxon>Pseudomonadati</taxon>
        <taxon>Bacteroidota</taxon>
        <taxon>Cytophagia</taxon>
        <taxon>Cytophagales</taxon>
        <taxon>Rhodocytophagaceae</taxon>
        <taxon>Rhodocytophaga</taxon>
    </lineage>
</organism>
<protein>
    <submittedName>
        <fullName evidence="3">Response regulator</fullName>
    </submittedName>
</protein>
<proteinExistence type="predicted"/>
<feature type="domain" description="Response regulatory" evidence="2">
    <location>
        <begin position="6"/>
        <end position="134"/>
    </location>
</feature>
<name>A0ABT8QZ56_9BACT</name>
<dbReference type="InterPro" id="IPR011006">
    <property type="entry name" value="CheY-like_superfamily"/>
</dbReference>
<keyword evidence="1" id="KW-0597">Phosphoprotein</keyword>
<dbReference type="InterPro" id="IPR052893">
    <property type="entry name" value="TCS_response_regulator"/>
</dbReference>
<dbReference type="PROSITE" id="PS50110">
    <property type="entry name" value="RESPONSE_REGULATORY"/>
    <property type="match status" value="1"/>
</dbReference>
<accession>A0ABT8QZ56</accession>
<dbReference type="PANTHER" id="PTHR44520:SF2">
    <property type="entry name" value="RESPONSE REGULATOR RCP1"/>
    <property type="match status" value="1"/>
</dbReference>
<dbReference type="Pfam" id="PF00072">
    <property type="entry name" value="Response_reg"/>
    <property type="match status" value="1"/>
</dbReference>
<sequence>MKKIKNLLVVDDDLVSSFVISSTLEDMAVADKVSTVFNGKQALDFLEQNCIHEKAEEFCPAFILLDLNMPVMDGFEFLEAFGQTFSKYADKITICILSSSSARKDKVKALNYPISGFITKPLTEEKLKPILEII</sequence>
<evidence type="ECO:0000259" key="2">
    <source>
        <dbReference type="PROSITE" id="PS50110"/>
    </source>
</evidence>
<dbReference type="SUPFAM" id="SSF52172">
    <property type="entry name" value="CheY-like"/>
    <property type="match status" value="1"/>
</dbReference>
<comment type="caution">
    <text evidence="3">The sequence shown here is derived from an EMBL/GenBank/DDBJ whole genome shotgun (WGS) entry which is preliminary data.</text>
</comment>
<dbReference type="PANTHER" id="PTHR44520">
    <property type="entry name" value="RESPONSE REGULATOR RCP1-RELATED"/>
    <property type="match status" value="1"/>
</dbReference>
<feature type="modified residue" description="4-aspartylphosphate" evidence="1">
    <location>
        <position position="66"/>
    </location>
</feature>
<dbReference type="EMBL" id="JAUKPO010000001">
    <property type="protein sequence ID" value="MDO1444686.1"/>
    <property type="molecule type" value="Genomic_DNA"/>
</dbReference>
<evidence type="ECO:0000313" key="4">
    <source>
        <dbReference type="Proteomes" id="UP001168528"/>
    </source>
</evidence>
<dbReference type="Gene3D" id="3.40.50.2300">
    <property type="match status" value="1"/>
</dbReference>
<evidence type="ECO:0000313" key="3">
    <source>
        <dbReference type="EMBL" id="MDO1444686.1"/>
    </source>
</evidence>